<evidence type="ECO:0000313" key="6">
    <source>
        <dbReference type="Proteomes" id="UP000030762"/>
    </source>
</evidence>
<dbReference type="GO" id="GO:0005634">
    <property type="term" value="C:nucleus"/>
    <property type="evidence" value="ECO:0007669"/>
    <property type="project" value="TreeGrafter"/>
</dbReference>
<dbReference type="InterPro" id="IPR027417">
    <property type="entry name" value="P-loop_NTPase"/>
</dbReference>
<dbReference type="GO" id="GO:0003676">
    <property type="term" value="F:nucleic acid binding"/>
    <property type="evidence" value="ECO:0007669"/>
    <property type="project" value="InterPro"/>
</dbReference>
<dbReference type="GO" id="GO:0005524">
    <property type="term" value="F:ATP binding"/>
    <property type="evidence" value="ECO:0007669"/>
    <property type="project" value="UniProtKB-KW"/>
</dbReference>
<evidence type="ECO:0000259" key="4">
    <source>
        <dbReference type="PROSITE" id="PS51194"/>
    </source>
</evidence>
<evidence type="ECO:0008006" key="7">
    <source>
        <dbReference type="Google" id="ProtNLM"/>
    </source>
</evidence>
<dbReference type="CDD" id="cd17923">
    <property type="entry name" value="DEXHc_Hrq1-like"/>
    <property type="match status" value="1"/>
</dbReference>
<accession>T0SAS2</accession>
<dbReference type="OMA" id="GAVHLHQ"/>
<evidence type="ECO:0000256" key="1">
    <source>
        <dbReference type="ARBA" id="ARBA00022741"/>
    </source>
</evidence>
<dbReference type="Pfam" id="PF00270">
    <property type="entry name" value="DEAD"/>
    <property type="match status" value="1"/>
</dbReference>
<evidence type="ECO:0000259" key="3">
    <source>
        <dbReference type="PROSITE" id="PS51192"/>
    </source>
</evidence>
<proteinExistence type="predicted"/>
<dbReference type="GO" id="GO:0006289">
    <property type="term" value="P:nucleotide-excision repair"/>
    <property type="evidence" value="ECO:0007669"/>
    <property type="project" value="TreeGrafter"/>
</dbReference>
<dbReference type="Pfam" id="PF00271">
    <property type="entry name" value="Helicase_C"/>
    <property type="match status" value="1"/>
</dbReference>
<dbReference type="Gene3D" id="3.40.50.300">
    <property type="entry name" value="P-loop containing nucleotide triphosphate hydrolases"/>
    <property type="match status" value="2"/>
</dbReference>
<dbReference type="AlphaFoldDB" id="T0SAS2"/>
<gene>
    <name evidence="5" type="ORF">SDRG_02583</name>
</gene>
<feature type="domain" description="Helicase ATP-binding" evidence="3">
    <location>
        <begin position="222"/>
        <end position="403"/>
    </location>
</feature>
<dbReference type="PANTHER" id="PTHR47957">
    <property type="entry name" value="ATP-DEPENDENT HELICASE HRQ1"/>
    <property type="match status" value="1"/>
</dbReference>
<dbReference type="Pfam" id="PF09369">
    <property type="entry name" value="MZB"/>
    <property type="match status" value="1"/>
</dbReference>
<keyword evidence="6" id="KW-1185">Reference proteome</keyword>
<dbReference type="SMART" id="SM00490">
    <property type="entry name" value="HELICc"/>
    <property type="match status" value="1"/>
</dbReference>
<dbReference type="GO" id="GO:0043138">
    <property type="term" value="F:3'-5' DNA helicase activity"/>
    <property type="evidence" value="ECO:0007669"/>
    <property type="project" value="TreeGrafter"/>
</dbReference>
<dbReference type="STRING" id="1156394.T0SAS2"/>
<dbReference type="PROSITE" id="PS51192">
    <property type="entry name" value="HELICASE_ATP_BIND_1"/>
    <property type="match status" value="1"/>
</dbReference>
<dbReference type="SMART" id="SM00487">
    <property type="entry name" value="DEXDc"/>
    <property type="match status" value="1"/>
</dbReference>
<feature type="domain" description="Helicase C-terminal" evidence="4">
    <location>
        <begin position="447"/>
        <end position="607"/>
    </location>
</feature>
<dbReference type="RefSeq" id="XP_008606401.1">
    <property type="nucleotide sequence ID" value="XM_008608179.1"/>
</dbReference>
<dbReference type="VEuPathDB" id="FungiDB:SDRG_02583"/>
<keyword evidence="1" id="KW-0547">Nucleotide-binding</keyword>
<dbReference type="InterPro" id="IPR011545">
    <property type="entry name" value="DEAD/DEAH_box_helicase_dom"/>
</dbReference>
<dbReference type="SUPFAM" id="SSF52540">
    <property type="entry name" value="P-loop containing nucleoside triphosphate hydrolases"/>
    <property type="match status" value="1"/>
</dbReference>
<dbReference type="PROSITE" id="PS51194">
    <property type="entry name" value="HELICASE_CTER"/>
    <property type="match status" value="1"/>
</dbReference>
<dbReference type="CDD" id="cd18797">
    <property type="entry name" value="SF2_C_Hrq"/>
    <property type="match status" value="1"/>
</dbReference>
<keyword evidence="2" id="KW-0067">ATP-binding</keyword>
<sequence length="952" mass="104524">MTKKRKPAPPVVDPAMAPWLQRFTLLDSSYCFLANKKALTSLKNVLNLAAHLSGSSTTLLESHVRQMASIGVVHVVTKASDKVIAQDEFNPTEPPETVEMVEFKDVPHASKRGSTKRLELFTAALAAFDVAMNPVPEYTPPPKRVKAVPTWAHEAATAETVDAWIQALVTSSFYSGQLVHVERLPARAAAYGPTPLAQMPLAPSLVASLHIEKLYAHQATGIDALLNGHHVAISTSTSSGKSMVYNIPVANSLLTEAVSTHLYLFPTKALAQDQMQSLRSFLVRCGLPPSICATYDGDTTHPERTAIRKSARVFLTNPDMLHVTILPQHKTWASILTSLRYIVIDESHMYRGLFGSHVAWTLRRLRRLCALYGSRPQVVCCSASIHNPEEHFRFLVPPINSEMPARPLTLVPHSADGSPSGPKAFLIWNPLAHDDSAPDASNSAIFQAGQILSVLVQKGVHTIAFCRGRKLTELVLDYTHTQLRKAKQFALVQRVKAYRGGYTADDRRAIEANLFRGDLLGVVATNALELGIDIGNLECTLHIGFPSSVSSLWQQAGRAGRSGKDSLAVLLGFSSPLDQYYLKTKKRCATLFTKDFESAVLDPLNLHVMAAHLQCASLEMHLFSTKCGTETIDRSVFPPEADAVLASLVARGRLQRRDQFGYQVPALLADDVRTTTKNIRQMGGDDYSVVEGEKVLDTHPSDKVFFTLYPGAVYLFQGREYIVTKVDTEAKLAFVVRSNKRLTYYTAARDFTDVNVSLPFPRSDPPYHPSVHLGRVSAATHVVGCHRIEKRTQMKTGLVEFSLPPMDATGHGVWVDVPEALLSQLPRETHRHAVHGVNHLVLAVIPLFVLIDPSDVHTEHANFNETRARPTRVILYESHDGGVGIVSRIARCLPEILACAKEILDGCACEKGCPSCIQSATCSEYNGALDKASSKLMLDFLHSMLSAHDSPK</sequence>
<organism evidence="5 6">
    <name type="scientific">Saprolegnia diclina (strain VS20)</name>
    <dbReference type="NCBI Taxonomy" id="1156394"/>
    <lineage>
        <taxon>Eukaryota</taxon>
        <taxon>Sar</taxon>
        <taxon>Stramenopiles</taxon>
        <taxon>Oomycota</taxon>
        <taxon>Saprolegniomycetes</taxon>
        <taxon>Saprolegniales</taxon>
        <taxon>Saprolegniaceae</taxon>
        <taxon>Saprolegnia</taxon>
    </lineage>
</organism>
<dbReference type="InterPro" id="IPR001650">
    <property type="entry name" value="Helicase_C-like"/>
</dbReference>
<dbReference type="InterPro" id="IPR014001">
    <property type="entry name" value="Helicase_ATP-bd"/>
</dbReference>
<dbReference type="OrthoDB" id="18781at2759"/>
<dbReference type="Proteomes" id="UP000030762">
    <property type="component" value="Unassembled WGS sequence"/>
</dbReference>
<dbReference type="InParanoid" id="T0SAS2"/>
<dbReference type="eggNOG" id="KOG4150">
    <property type="taxonomic scope" value="Eukaryota"/>
</dbReference>
<dbReference type="PANTHER" id="PTHR47957:SF3">
    <property type="entry name" value="ATP-DEPENDENT HELICASE HRQ1"/>
    <property type="match status" value="1"/>
</dbReference>
<dbReference type="InterPro" id="IPR018973">
    <property type="entry name" value="MZB"/>
</dbReference>
<reference evidence="5 6" key="1">
    <citation type="submission" date="2012-04" db="EMBL/GenBank/DDBJ databases">
        <title>The Genome Sequence of Saprolegnia declina VS20.</title>
        <authorList>
            <consortium name="The Broad Institute Genome Sequencing Platform"/>
            <person name="Russ C."/>
            <person name="Nusbaum C."/>
            <person name="Tyler B."/>
            <person name="van West P."/>
            <person name="Dieguez-Uribeondo J."/>
            <person name="de Bruijn I."/>
            <person name="Tripathy S."/>
            <person name="Jiang R."/>
            <person name="Young S.K."/>
            <person name="Zeng Q."/>
            <person name="Gargeya S."/>
            <person name="Fitzgerald M."/>
            <person name="Haas B."/>
            <person name="Abouelleil A."/>
            <person name="Alvarado L."/>
            <person name="Arachchi H.M."/>
            <person name="Berlin A."/>
            <person name="Chapman S.B."/>
            <person name="Goldberg J."/>
            <person name="Griggs A."/>
            <person name="Gujja S."/>
            <person name="Hansen M."/>
            <person name="Howarth C."/>
            <person name="Imamovic A."/>
            <person name="Larimer J."/>
            <person name="McCowen C."/>
            <person name="Montmayeur A."/>
            <person name="Murphy C."/>
            <person name="Neiman D."/>
            <person name="Pearson M."/>
            <person name="Priest M."/>
            <person name="Roberts A."/>
            <person name="Saif S."/>
            <person name="Shea T."/>
            <person name="Sisk P."/>
            <person name="Sykes S."/>
            <person name="Wortman J."/>
            <person name="Nusbaum C."/>
            <person name="Birren B."/>
        </authorList>
    </citation>
    <scope>NUCLEOTIDE SEQUENCE [LARGE SCALE GENOMIC DNA]</scope>
    <source>
        <strain evidence="5 6">VS20</strain>
    </source>
</reference>
<dbReference type="EMBL" id="JH767137">
    <property type="protein sequence ID" value="EQC39927.1"/>
    <property type="molecule type" value="Genomic_DNA"/>
</dbReference>
<evidence type="ECO:0000313" key="5">
    <source>
        <dbReference type="EMBL" id="EQC39927.1"/>
    </source>
</evidence>
<dbReference type="GeneID" id="19943310"/>
<protein>
    <recommendedName>
        <fullName evidence="7">DEAD/DEAH box helicase domain-containing protein</fullName>
    </recommendedName>
</protein>
<name>T0SAS2_SAPDV</name>
<evidence type="ECO:0000256" key="2">
    <source>
        <dbReference type="ARBA" id="ARBA00022840"/>
    </source>
</evidence>
<dbReference type="GO" id="GO:0036297">
    <property type="term" value="P:interstrand cross-link repair"/>
    <property type="evidence" value="ECO:0007669"/>
    <property type="project" value="TreeGrafter"/>
</dbReference>